<dbReference type="EMBL" id="JPOX01000029">
    <property type="protein sequence ID" value="KFX44250.1"/>
    <property type="molecule type" value="Genomic_DNA"/>
</dbReference>
<accession>A0A093UWC4</accession>
<protein>
    <submittedName>
        <fullName evidence="1">Uncharacterized protein</fullName>
    </submittedName>
</protein>
<sequence>MWETVSLSSPQALHSGESRPYATLQVMTDCQAHNVFHGTLSKTTALLWDC</sequence>
<name>A0A093UWC4_TALMA</name>
<comment type="caution">
    <text evidence="1">The sequence shown here is derived from an EMBL/GenBank/DDBJ whole genome shotgun (WGS) entry which is preliminary data.</text>
</comment>
<gene>
    <name evidence="1" type="ORF">GQ26_0290070</name>
</gene>
<reference key="1">
    <citation type="journal article" date="2014" name="PLoS Genet.">
        <title>Signature Gene Expression Reveals Novel Clues to the Molecular Mechanisms of Dimorphic Transition in Penicillium marneffei.</title>
        <authorList>
            <person name="Yang E."/>
            <person name="Wang G."/>
            <person name="Cai J."/>
            <person name="Woo P.C."/>
            <person name="Lau S.K."/>
            <person name="Yuen K.-Y."/>
            <person name="Chow W.-N."/>
            <person name="Lin X."/>
        </authorList>
    </citation>
    <scope>NUCLEOTIDE SEQUENCE [LARGE SCALE GENOMIC DNA]</scope>
    <source>
        <strain>PM1</strain>
    </source>
</reference>
<dbReference type="AlphaFoldDB" id="A0A093UWC4"/>
<dbReference type="HOGENOM" id="CLU_3126037_0_0_1"/>
<reference evidence="1" key="2">
    <citation type="journal article" date="2014" name="PLoS Genet.">
        <title>Signature gene expression reveals novel clues to the molecular mechanisms of dimorphic transition in Penicillium marneffei.</title>
        <authorList>
            <person name="Yang E."/>
            <person name="Wang G."/>
            <person name="Cai J."/>
            <person name="Woo P.C."/>
            <person name="Lau S.K."/>
            <person name="Yuen K.-Y."/>
            <person name="Chow W.-N."/>
            <person name="Lin X."/>
        </authorList>
    </citation>
    <scope>NUCLEOTIDE SEQUENCE</scope>
    <source>
        <strain evidence="1">PM1</strain>
    </source>
</reference>
<organism evidence="1">
    <name type="scientific">Talaromyces marneffei PM1</name>
    <dbReference type="NCBI Taxonomy" id="1077442"/>
    <lineage>
        <taxon>Eukaryota</taxon>
        <taxon>Fungi</taxon>
        <taxon>Dikarya</taxon>
        <taxon>Ascomycota</taxon>
        <taxon>Pezizomycotina</taxon>
        <taxon>Eurotiomycetes</taxon>
        <taxon>Eurotiomycetidae</taxon>
        <taxon>Eurotiales</taxon>
        <taxon>Trichocomaceae</taxon>
        <taxon>Talaromyces</taxon>
        <taxon>Talaromyces sect. Talaromyces</taxon>
    </lineage>
</organism>
<proteinExistence type="predicted"/>
<evidence type="ECO:0000313" key="1">
    <source>
        <dbReference type="EMBL" id="KFX44250.1"/>
    </source>
</evidence>